<proteinExistence type="predicted"/>
<dbReference type="EMBL" id="QJSL01000033">
    <property type="protein sequence ID" value="RXW26473.1"/>
    <property type="molecule type" value="Genomic_DNA"/>
</dbReference>
<dbReference type="Proteomes" id="UP000290875">
    <property type="component" value="Unassembled WGS sequence"/>
</dbReference>
<keyword evidence="1" id="KW-1133">Transmembrane helix</keyword>
<protein>
    <submittedName>
        <fullName evidence="2">Uncharacterized protein</fullName>
    </submittedName>
</protein>
<evidence type="ECO:0000313" key="3">
    <source>
        <dbReference type="Proteomes" id="UP000290875"/>
    </source>
</evidence>
<dbReference type="AlphaFoldDB" id="A0A4Q2E1H6"/>
<feature type="transmembrane region" description="Helical" evidence="1">
    <location>
        <begin position="43"/>
        <end position="65"/>
    </location>
</feature>
<evidence type="ECO:0000313" key="2">
    <source>
        <dbReference type="EMBL" id="RXW26473.1"/>
    </source>
</evidence>
<sequence>MNSSFLTKHLSKLTLAINLTITILIWLYFIGTDNPSWYSILQGYAFISFDTAKIIITVVCAAWIIKSITSYELKTVLFTQADIQKEILKELQLLRNGKQMNNADAMKDDFRIDFDKVDC</sequence>
<feature type="transmembrane region" description="Helical" evidence="1">
    <location>
        <begin position="12"/>
        <end position="31"/>
    </location>
</feature>
<accession>A0A4Q2E1H6</accession>
<comment type="caution">
    <text evidence="2">The sequence shown here is derived from an EMBL/GenBank/DDBJ whole genome shotgun (WGS) entry which is preliminary data.</text>
</comment>
<reference evidence="2 3" key="1">
    <citation type="submission" date="2018-06" db="EMBL/GenBank/DDBJ databases">
        <title>Carbapenemase-producing Enterobacteriaceae present in wastewater treatment plant effluent and nearby surface waters in the US.</title>
        <authorList>
            <person name="Mathys D.A."/>
            <person name="Mollenkopf D.F."/>
            <person name="Feicht S.M."/>
            <person name="Adams R.J."/>
            <person name="Albers A.L."/>
            <person name="Grooters S.V."/>
            <person name="Stuever D.M."/>
            <person name="Daniels J.B."/>
            <person name="Wittum T.E."/>
        </authorList>
    </citation>
    <scope>NUCLEOTIDE SEQUENCE [LARGE SCALE GENOMIC DNA]</scope>
    <source>
        <strain evidence="2 3">GEO_4_Eff_A</strain>
    </source>
</reference>
<evidence type="ECO:0000256" key="1">
    <source>
        <dbReference type="SAM" id="Phobius"/>
    </source>
</evidence>
<keyword evidence="1" id="KW-0472">Membrane</keyword>
<gene>
    <name evidence="2" type="ORF">DM877_24405</name>
</gene>
<keyword evidence="1" id="KW-0812">Transmembrane</keyword>
<dbReference type="RefSeq" id="WP_045269654.1">
    <property type="nucleotide sequence ID" value="NZ_QJSL01000033.1"/>
</dbReference>
<organism evidence="2 3">
    <name type="scientific">Enterobacter cloacae</name>
    <dbReference type="NCBI Taxonomy" id="550"/>
    <lineage>
        <taxon>Bacteria</taxon>
        <taxon>Pseudomonadati</taxon>
        <taxon>Pseudomonadota</taxon>
        <taxon>Gammaproteobacteria</taxon>
        <taxon>Enterobacterales</taxon>
        <taxon>Enterobacteriaceae</taxon>
        <taxon>Enterobacter</taxon>
        <taxon>Enterobacter cloacae complex</taxon>
    </lineage>
</organism>
<name>A0A4Q2E1H6_ENTCL</name>